<organism evidence="2 3">
    <name type="scientific">Portunus trituberculatus</name>
    <name type="common">Swimming crab</name>
    <name type="synonym">Neptunus trituberculatus</name>
    <dbReference type="NCBI Taxonomy" id="210409"/>
    <lineage>
        <taxon>Eukaryota</taxon>
        <taxon>Metazoa</taxon>
        <taxon>Ecdysozoa</taxon>
        <taxon>Arthropoda</taxon>
        <taxon>Crustacea</taxon>
        <taxon>Multicrustacea</taxon>
        <taxon>Malacostraca</taxon>
        <taxon>Eumalacostraca</taxon>
        <taxon>Eucarida</taxon>
        <taxon>Decapoda</taxon>
        <taxon>Pleocyemata</taxon>
        <taxon>Brachyura</taxon>
        <taxon>Eubrachyura</taxon>
        <taxon>Portunoidea</taxon>
        <taxon>Portunidae</taxon>
        <taxon>Portuninae</taxon>
        <taxon>Portunus</taxon>
    </lineage>
</organism>
<keyword evidence="3" id="KW-1185">Reference proteome</keyword>
<proteinExistence type="predicted"/>
<feature type="region of interest" description="Disordered" evidence="1">
    <location>
        <begin position="87"/>
        <end position="122"/>
    </location>
</feature>
<dbReference type="Proteomes" id="UP000324222">
    <property type="component" value="Unassembled WGS sequence"/>
</dbReference>
<sequence length="137" mass="15919">MIRASIQTSIRAHNYSRYRPGIMRRLGSRWESFRITGFNLASDSNFDSYSHLRLEPNFGEKRGKGEERGERGEKGKVRVIMVMSFRSHNHSFPVNSSRQEESKKGKGRKGKKERRQRGKGKVRVIMVTSFRSPFPSQ</sequence>
<reference evidence="2 3" key="1">
    <citation type="submission" date="2019-05" db="EMBL/GenBank/DDBJ databases">
        <title>Another draft genome of Portunus trituberculatus and its Hox gene families provides insights of decapod evolution.</title>
        <authorList>
            <person name="Jeong J.-H."/>
            <person name="Song I."/>
            <person name="Kim S."/>
            <person name="Choi T."/>
            <person name="Kim D."/>
            <person name="Ryu S."/>
            <person name="Kim W."/>
        </authorList>
    </citation>
    <scope>NUCLEOTIDE SEQUENCE [LARGE SCALE GENOMIC DNA]</scope>
    <source>
        <tissue evidence="2">Muscle</tissue>
    </source>
</reference>
<evidence type="ECO:0000256" key="1">
    <source>
        <dbReference type="SAM" id="MobiDB-lite"/>
    </source>
</evidence>
<feature type="compositionally biased region" description="Basic residues" evidence="1">
    <location>
        <begin position="105"/>
        <end position="122"/>
    </location>
</feature>
<feature type="region of interest" description="Disordered" evidence="1">
    <location>
        <begin position="57"/>
        <end position="76"/>
    </location>
</feature>
<evidence type="ECO:0000313" key="2">
    <source>
        <dbReference type="EMBL" id="MPC93519.1"/>
    </source>
</evidence>
<protein>
    <submittedName>
        <fullName evidence="2">Uncharacterized protein</fullName>
    </submittedName>
</protein>
<name>A0A5B7JF84_PORTR</name>
<gene>
    <name evidence="2" type="ORF">E2C01_088651</name>
</gene>
<comment type="caution">
    <text evidence="2">The sequence shown here is derived from an EMBL/GenBank/DDBJ whole genome shotgun (WGS) entry which is preliminary data.</text>
</comment>
<accession>A0A5B7JF84</accession>
<dbReference type="EMBL" id="VSRR010095126">
    <property type="protein sequence ID" value="MPC93519.1"/>
    <property type="molecule type" value="Genomic_DNA"/>
</dbReference>
<evidence type="ECO:0000313" key="3">
    <source>
        <dbReference type="Proteomes" id="UP000324222"/>
    </source>
</evidence>
<dbReference type="AlphaFoldDB" id="A0A5B7JF84"/>